<gene>
    <name evidence="6" type="primary">HMGN2</name>
</gene>
<dbReference type="GO" id="GO:0000785">
    <property type="term" value="C:chromatin"/>
    <property type="evidence" value="ECO:0007669"/>
    <property type="project" value="InterPro"/>
</dbReference>
<evidence type="ECO:0000256" key="2">
    <source>
        <dbReference type="ARBA" id="ARBA00007696"/>
    </source>
</evidence>
<dbReference type="SMART" id="SM00527">
    <property type="entry name" value="HMG17"/>
    <property type="match status" value="1"/>
</dbReference>
<comment type="similarity">
    <text evidence="2">Belongs to the HMGN family.</text>
</comment>
<sequence>MPKRKSATKGDEPARRSARLSSRPAPKPAAKPKKAAAPKKPVKGKKAAENGDAKAEVCVLKGSVCYLFNVILLPY</sequence>
<keyword evidence="4" id="KW-0539">Nucleus</keyword>
<evidence type="ECO:0000256" key="4">
    <source>
        <dbReference type="ARBA" id="ARBA00023242"/>
    </source>
</evidence>
<organism evidence="6 7">
    <name type="scientific">Oncorhynchus tshawytscha</name>
    <name type="common">Chinook salmon</name>
    <name type="synonym">Salmo tshawytscha</name>
    <dbReference type="NCBI Taxonomy" id="74940"/>
    <lineage>
        <taxon>Eukaryota</taxon>
        <taxon>Metazoa</taxon>
        <taxon>Chordata</taxon>
        <taxon>Craniata</taxon>
        <taxon>Vertebrata</taxon>
        <taxon>Euteleostomi</taxon>
        <taxon>Actinopterygii</taxon>
        <taxon>Neopterygii</taxon>
        <taxon>Teleostei</taxon>
        <taxon>Protacanthopterygii</taxon>
        <taxon>Salmoniformes</taxon>
        <taxon>Salmonidae</taxon>
        <taxon>Salmoninae</taxon>
        <taxon>Oncorhynchus</taxon>
    </lineage>
</organism>
<dbReference type="Pfam" id="PF01101">
    <property type="entry name" value="HMG14_17"/>
    <property type="match status" value="1"/>
</dbReference>
<proteinExistence type="inferred from homology"/>
<keyword evidence="7" id="KW-1185">Reference proteome</keyword>
<dbReference type="GeneTree" id="ENSGT01000000221866"/>
<evidence type="ECO:0000256" key="5">
    <source>
        <dbReference type="SAM" id="MobiDB-lite"/>
    </source>
</evidence>
<protein>
    <submittedName>
        <fullName evidence="6">Uncharacterized protein</fullName>
    </submittedName>
</protein>
<dbReference type="Ensembl" id="ENSOTST00005052193.2">
    <property type="protein sequence ID" value="ENSOTSP00005048020.1"/>
    <property type="gene ID" value="ENSOTSG00005023210.2"/>
</dbReference>
<reference evidence="6" key="1">
    <citation type="submission" date="2025-08" db="UniProtKB">
        <authorList>
            <consortium name="Ensembl"/>
        </authorList>
    </citation>
    <scope>IDENTIFICATION</scope>
</reference>
<dbReference type="Proteomes" id="UP000694402">
    <property type="component" value="Unassembled WGS sequence"/>
</dbReference>
<evidence type="ECO:0000256" key="1">
    <source>
        <dbReference type="ARBA" id="ARBA00004123"/>
    </source>
</evidence>
<feature type="region of interest" description="Disordered" evidence="5">
    <location>
        <begin position="1"/>
        <end position="52"/>
    </location>
</feature>
<reference evidence="6" key="2">
    <citation type="submission" date="2025-09" db="UniProtKB">
        <authorList>
            <consortium name="Ensembl"/>
        </authorList>
    </citation>
    <scope>IDENTIFICATION</scope>
</reference>
<dbReference type="AlphaFoldDB" id="A0A8C8GCY4"/>
<accession>A0A8C8GCY4</accession>
<feature type="compositionally biased region" description="Basic residues" evidence="5">
    <location>
        <begin position="30"/>
        <end position="45"/>
    </location>
</feature>
<dbReference type="PRINTS" id="PR00925">
    <property type="entry name" value="NONHISHMG17"/>
</dbReference>
<evidence type="ECO:0000256" key="3">
    <source>
        <dbReference type="ARBA" id="ARBA00023125"/>
    </source>
</evidence>
<evidence type="ECO:0000313" key="7">
    <source>
        <dbReference type="Proteomes" id="UP000694402"/>
    </source>
</evidence>
<comment type="subcellular location">
    <subcellularLocation>
        <location evidence="1">Nucleus</location>
    </subcellularLocation>
</comment>
<evidence type="ECO:0000313" key="6">
    <source>
        <dbReference type="Ensembl" id="ENSOTSP00005048020.1"/>
    </source>
</evidence>
<dbReference type="GO" id="GO:0005634">
    <property type="term" value="C:nucleus"/>
    <property type="evidence" value="ECO:0007669"/>
    <property type="project" value="UniProtKB-SubCell"/>
</dbReference>
<dbReference type="InterPro" id="IPR000079">
    <property type="entry name" value="HMGN_fam"/>
</dbReference>
<name>A0A8C8GCY4_ONCTS</name>
<dbReference type="GO" id="GO:0031492">
    <property type="term" value="F:nucleosomal DNA binding"/>
    <property type="evidence" value="ECO:0007669"/>
    <property type="project" value="InterPro"/>
</dbReference>
<keyword evidence="3" id="KW-0238">DNA-binding</keyword>